<dbReference type="Proteomes" id="UP000178808">
    <property type="component" value="Unassembled WGS sequence"/>
</dbReference>
<gene>
    <name evidence="2" type="ORF">A3I31_03160</name>
</gene>
<proteinExistence type="predicted"/>
<accession>A0A1G1Z585</accession>
<evidence type="ECO:0000313" key="3">
    <source>
        <dbReference type="Proteomes" id="UP000178808"/>
    </source>
</evidence>
<sequence length="97" mass="11273">MDFPREKIPLAPCPRQASRPRSSDATVGVRARSARETNFLTERIFYLFHRFHPHLFLLDRGKKGVGFTISPYKRFLFFTDLFTYPVSLTPLLINGVK</sequence>
<evidence type="ECO:0000256" key="1">
    <source>
        <dbReference type="SAM" id="MobiDB-lite"/>
    </source>
</evidence>
<reference evidence="2 3" key="1">
    <citation type="journal article" date="2016" name="Nat. Commun.">
        <title>Thousands of microbial genomes shed light on interconnected biogeochemical processes in an aquifer system.</title>
        <authorList>
            <person name="Anantharaman K."/>
            <person name="Brown C.T."/>
            <person name="Hug L.A."/>
            <person name="Sharon I."/>
            <person name="Castelle C.J."/>
            <person name="Probst A.J."/>
            <person name="Thomas B.C."/>
            <person name="Singh A."/>
            <person name="Wilkins M.J."/>
            <person name="Karaoz U."/>
            <person name="Brodie E.L."/>
            <person name="Williams K.H."/>
            <person name="Hubbard S.S."/>
            <person name="Banfield J.F."/>
        </authorList>
    </citation>
    <scope>NUCLEOTIDE SEQUENCE [LARGE SCALE GENOMIC DNA]</scope>
</reference>
<name>A0A1G1Z585_9BACT</name>
<dbReference type="AlphaFoldDB" id="A0A1G1Z585"/>
<dbReference type="EMBL" id="MHIZ01000032">
    <property type="protein sequence ID" value="OGY59599.1"/>
    <property type="molecule type" value="Genomic_DNA"/>
</dbReference>
<feature type="region of interest" description="Disordered" evidence="1">
    <location>
        <begin position="1"/>
        <end position="27"/>
    </location>
</feature>
<evidence type="ECO:0000313" key="2">
    <source>
        <dbReference type="EMBL" id="OGY59599.1"/>
    </source>
</evidence>
<organism evidence="2 3">
    <name type="scientific">Candidatus Colwellbacteria bacterium RIFCSPLOWO2_02_FULL_44_20b</name>
    <dbReference type="NCBI Taxonomy" id="1797691"/>
    <lineage>
        <taxon>Bacteria</taxon>
        <taxon>Candidatus Colwelliibacteriota</taxon>
    </lineage>
</organism>
<protein>
    <submittedName>
        <fullName evidence="2">Uncharacterized protein</fullName>
    </submittedName>
</protein>
<comment type="caution">
    <text evidence="2">The sequence shown here is derived from an EMBL/GenBank/DDBJ whole genome shotgun (WGS) entry which is preliminary data.</text>
</comment>